<reference evidence="15 16" key="1">
    <citation type="submission" date="2020-08" db="EMBL/GenBank/DDBJ databases">
        <title>A Genomic Blueprint of the Chicken Gut Microbiome.</title>
        <authorList>
            <person name="Gilroy R."/>
            <person name="Ravi A."/>
            <person name="Getino M."/>
            <person name="Pursley I."/>
            <person name="Horton D.L."/>
            <person name="Alikhan N.-F."/>
            <person name="Baker D."/>
            <person name="Gharbi K."/>
            <person name="Hall N."/>
            <person name="Watson M."/>
            <person name="Adriaenssens E.M."/>
            <person name="Foster-Nyarko E."/>
            <person name="Jarju S."/>
            <person name="Secka A."/>
            <person name="Antonio M."/>
            <person name="Oren A."/>
            <person name="Chaudhuri R."/>
            <person name="La Ragione R.M."/>
            <person name="Hildebrand F."/>
            <person name="Pallen M.J."/>
        </authorList>
    </citation>
    <scope>NUCLEOTIDE SEQUENCE [LARGE SCALE GENOMIC DNA]</scope>
    <source>
        <strain evidence="15 16">Sa1BUA2</strain>
    </source>
</reference>
<evidence type="ECO:0000259" key="14">
    <source>
        <dbReference type="PROSITE" id="PS51163"/>
    </source>
</evidence>
<comment type="function">
    <text evidence="13">Required for the formation of a threonylcarbamoyl group on adenosine at position 37 (t(6)A37) in tRNAs that read codons beginning with adenine.</text>
</comment>
<keyword evidence="8 13" id="KW-0548">Nucleotidyltransferase</keyword>
<dbReference type="InterPro" id="IPR017945">
    <property type="entry name" value="DHBP_synth_RibB-like_a/b_dom"/>
</dbReference>
<dbReference type="Pfam" id="PF03481">
    <property type="entry name" value="Sua5_C"/>
    <property type="match status" value="1"/>
</dbReference>
<evidence type="ECO:0000256" key="8">
    <source>
        <dbReference type="ARBA" id="ARBA00022695"/>
    </source>
</evidence>
<dbReference type="Gene3D" id="3.90.870.10">
    <property type="entry name" value="DHBP synthase"/>
    <property type="match status" value="1"/>
</dbReference>
<dbReference type="EMBL" id="JACSPV010000006">
    <property type="protein sequence ID" value="MBD8004451.1"/>
    <property type="molecule type" value="Genomic_DNA"/>
</dbReference>
<keyword evidence="10 13" id="KW-0067">ATP-binding</keyword>
<evidence type="ECO:0000256" key="6">
    <source>
        <dbReference type="ARBA" id="ARBA00022679"/>
    </source>
</evidence>
<evidence type="ECO:0000313" key="16">
    <source>
        <dbReference type="Proteomes" id="UP000648182"/>
    </source>
</evidence>
<gene>
    <name evidence="15" type="ORF">H9631_05100</name>
</gene>
<evidence type="ECO:0000256" key="12">
    <source>
        <dbReference type="ARBA" id="ARBA00048366"/>
    </source>
</evidence>
<dbReference type="InterPro" id="IPR038385">
    <property type="entry name" value="Sua5/YwlC_C"/>
</dbReference>
<evidence type="ECO:0000313" key="15">
    <source>
        <dbReference type="EMBL" id="MBD8004451.1"/>
    </source>
</evidence>
<feature type="domain" description="YrdC-like" evidence="14">
    <location>
        <begin position="18"/>
        <end position="205"/>
    </location>
</feature>
<evidence type="ECO:0000256" key="7">
    <source>
        <dbReference type="ARBA" id="ARBA00022694"/>
    </source>
</evidence>
<dbReference type="InterPro" id="IPR010923">
    <property type="entry name" value="T(6)A37_SUA5"/>
</dbReference>
<evidence type="ECO:0000256" key="5">
    <source>
        <dbReference type="ARBA" id="ARBA00022490"/>
    </source>
</evidence>
<dbReference type="PANTHER" id="PTHR17490:SF16">
    <property type="entry name" value="THREONYLCARBAMOYL-AMP SYNTHASE"/>
    <property type="match status" value="1"/>
</dbReference>
<dbReference type="RefSeq" id="WP_191810582.1">
    <property type="nucleotide sequence ID" value="NZ_JACSPV010000006.1"/>
</dbReference>
<dbReference type="Proteomes" id="UP000648182">
    <property type="component" value="Unassembled WGS sequence"/>
</dbReference>
<evidence type="ECO:0000256" key="10">
    <source>
        <dbReference type="ARBA" id="ARBA00022840"/>
    </source>
</evidence>
<dbReference type="InterPro" id="IPR050156">
    <property type="entry name" value="TC-AMP_synthase_SUA5"/>
</dbReference>
<dbReference type="Pfam" id="PF01300">
    <property type="entry name" value="Sua5_yciO_yrdC"/>
    <property type="match status" value="1"/>
</dbReference>
<evidence type="ECO:0000256" key="3">
    <source>
        <dbReference type="ARBA" id="ARBA00012584"/>
    </source>
</evidence>
<dbReference type="PANTHER" id="PTHR17490">
    <property type="entry name" value="SUA5"/>
    <property type="match status" value="1"/>
</dbReference>
<dbReference type="PIRSF" id="PIRSF004930">
    <property type="entry name" value="Tln_factor_SUA5"/>
    <property type="match status" value="1"/>
</dbReference>
<name>A0ABR8VIK6_9BACI</name>
<proteinExistence type="inferred from homology"/>
<keyword evidence="6 13" id="KW-0808">Transferase</keyword>
<accession>A0ABR8VIK6</accession>
<comment type="caution">
    <text evidence="15">The sequence shown here is derived from an EMBL/GenBank/DDBJ whole genome shotgun (WGS) entry which is preliminary data.</text>
</comment>
<comment type="subcellular location">
    <subcellularLocation>
        <location evidence="1 13">Cytoplasm</location>
    </subcellularLocation>
</comment>
<evidence type="ECO:0000256" key="4">
    <source>
        <dbReference type="ARBA" id="ARBA00015492"/>
    </source>
</evidence>
<keyword evidence="16" id="KW-1185">Reference proteome</keyword>
<evidence type="ECO:0000256" key="1">
    <source>
        <dbReference type="ARBA" id="ARBA00004496"/>
    </source>
</evidence>
<evidence type="ECO:0000256" key="11">
    <source>
        <dbReference type="ARBA" id="ARBA00029774"/>
    </source>
</evidence>
<keyword evidence="9 13" id="KW-0547">Nucleotide-binding</keyword>
<dbReference type="NCBIfam" id="TIGR00057">
    <property type="entry name" value="L-threonylcarbamoyladenylate synthase"/>
    <property type="match status" value="1"/>
</dbReference>
<dbReference type="Gene3D" id="3.40.50.11030">
    <property type="entry name" value="Threonylcarbamoyl-AMP synthase, C-terminal domain"/>
    <property type="match status" value="1"/>
</dbReference>
<evidence type="ECO:0000256" key="9">
    <source>
        <dbReference type="ARBA" id="ARBA00022741"/>
    </source>
</evidence>
<evidence type="ECO:0000256" key="13">
    <source>
        <dbReference type="PIRNR" id="PIRNR004930"/>
    </source>
</evidence>
<sequence length="352" mass="37901">MKTNYWSVDINVDIKNNYPQVVEAAQYLKEGEVVAFPTETVYGLGANALSDKAVAKIFKAKGRPADNPLIVHIANVNQLDLLTKEIPETAIKLMNEFWPGPLTLIFKSKPDAVSSLVTAGLKTVAVRMPDHPVALALINAAGVPIAAPSANKSGKPSPTMARHVLADLEGLIAGVVDGGPTGVGLESTVLDCTPEVPIILRPGGLSKEEIERVIGQVDQDPALKHSESSPKSPGMKYRHYAPSAPLFLVDGDKAWIQELIDQKRSSGVKVGVLAPEESASFYKADAVVVSGRRSDLKSVAHTLYQALRSFDEKNLDLIYAEVYPLQGVGEAVMNRLEKAAAHRRITQVESEK</sequence>
<keyword evidence="5 13" id="KW-0963">Cytoplasm</keyword>
<dbReference type="EC" id="2.7.7.87" evidence="3 13"/>
<dbReference type="InterPro" id="IPR005145">
    <property type="entry name" value="Sua5_C"/>
</dbReference>
<comment type="similarity">
    <text evidence="2 13">Belongs to the SUA5 family.</text>
</comment>
<dbReference type="PROSITE" id="PS51163">
    <property type="entry name" value="YRDC"/>
    <property type="match status" value="1"/>
</dbReference>
<organism evidence="15 16">
    <name type="scientific">Bacillus norwichensis</name>
    <dbReference type="NCBI Taxonomy" id="2762217"/>
    <lineage>
        <taxon>Bacteria</taxon>
        <taxon>Bacillati</taxon>
        <taxon>Bacillota</taxon>
        <taxon>Bacilli</taxon>
        <taxon>Bacillales</taxon>
        <taxon>Bacillaceae</taxon>
        <taxon>Bacillus</taxon>
    </lineage>
</organism>
<dbReference type="InterPro" id="IPR006070">
    <property type="entry name" value="Sua5-like_dom"/>
</dbReference>
<evidence type="ECO:0000256" key="2">
    <source>
        <dbReference type="ARBA" id="ARBA00007663"/>
    </source>
</evidence>
<keyword evidence="7 13" id="KW-0819">tRNA processing</keyword>
<protein>
    <recommendedName>
        <fullName evidence="4 13">Threonylcarbamoyl-AMP synthase</fullName>
        <shortName evidence="13">TC-AMP synthase</shortName>
        <ecNumber evidence="3 13">2.7.7.87</ecNumber>
    </recommendedName>
    <alternativeName>
        <fullName evidence="11 13">L-threonylcarbamoyladenylate synthase</fullName>
    </alternativeName>
</protein>
<comment type="catalytic activity">
    <reaction evidence="12 13">
        <text>L-threonine + hydrogencarbonate + ATP = L-threonylcarbamoyladenylate + diphosphate + H2O</text>
        <dbReference type="Rhea" id="RHEA:36407"/>
        <dbReference type="ChEBI" id="CHEBI:15377"/>
        <dbReference type="ChEBI" id="CHEBI:17544"/>
        <dbReference type="ChEBI" id="CHEBI:30616"/>
        <dbReference type="ChEBI" id="CHEBI:33019"/>
        <dbReference type="ChEBI" id="CHEBI:57926"/>
        <dbReference type="ChEBI" id="CHEBI:73682"/>
        <dbReference type="EC" id="2.7.7.87"/>
    </reaction>
</comment>
<dbReference type="SUPFAM" id="SSF55821">
    <property type="entry name" value="YrdC/RibB"/>
    <property type="match status" value="1"/>
</dbReference>